<evidence type="ECO:0000256" key="7">
    <source>
        <dbReference type="ARBA" id="ARBA00022741"/>
    </source>
</evidence>
<keyword evidence="6" id="KW-0548">Nucleotidyltransferase</keyword>
<comment type="caution">
    <text evidence="12">The sequence shown here is derived from an EMBL/GenBank/DDBJ whole genome shotgun (WGS) entry which is preliminary data.</text>
</comment>
<dbReference type="SUPFAM" id="SSF109604">
    <property type="entry name" value="HD-domain/PDEase-like"/>
    <property type="match status" value="1"/>
</dbReference>
<evidence type="ECO:0000259" key="11">
    <source>
        <dbReference type="Pfam" id="PF01467"/>
    </source>
</evidence>
<dbReference type="SUPFAM" id="SSF52374">
    <property type="entry name" value="Nucleotidylyl transferase"/>
    <property type="match status" value="1"/>
</dbReference>
<dbReference type="InterPro" id="IPR016024">
    <property type="entry name" value="ARM-type_fold"/>
</dbReference>
<dbReference type="EC" id="2.7.7.18" evidence="3"/>
<dbReference type="InterPro" id="IPR005248">
    <property type="entry name" value="NadD/NMNAT"/>
</dbReference>
<evidence type="ECO:0000313" key="13">
    <source>
        <dbReference type="Proteomes" id="UP000602647"/>
    </source>
</evidence>
<dbReference type="PANTHER" id="PTHR39321:SF3">
    <property type="entry name" value="PHOSPHOPANTETHEINE ADENYLYLTRANSFERASE"/>
    <property type="match status" value="1"/>
</dbReference>
<accession>A0A923NIB0</accession>
<evidence type="ECO:0000256" key="4">
    <source>
        <dbReference type="ARBA" id="ARBA00022642"/>
    </source>
</evidence>
<name>A0A923NIB0_9FIRM</name>
<dbReference type="InterPro" id="IPR011989">
    <property type="entry name" value="ARM-like"/>
</dbReference>
<keyword evidence="13" id="KW-1185">Reference proteome</keyword>
<keyword evidence="7" id="KW-0547">Nucleotide-binding</keyword>
<dbReference type="Pfam" id="PF01467">
    <property type="entry name" value="CTP_transf_like"/>
    <property type="match status" value="1"/>
</dbReference>
<gene>
    <name evidence="12" type="ORF">H9L42_00975</name>
</gene>
<reference evidence="12" key="1">
    <citation type="submission" date="2020-08" db="EMBL/GenBank/DDBJ databases">
        <title>Genome public.</title>
        <authorList>
            <person name="Liu C."/>
            <person name="Sun Q."/>
        </authorList>
    </citation>
    <scope>NUCLEOTIDE SEQUENCE</scope>
    <source>
        <strain evidence="12">BX12</strain>
    </source>
</reference>
<proteinExistence type="predicted"/>
<evidence type="ECO:0000256" key="8">
    <source>
        <dbReference type="ARBA" id="ARBA00022840"/>
    </source>
</evidence>
<dbReference type="Gene3D" id="1.25.10.10">
    <property type="entry name" value="Leucine-rich Repeat Variant"/>
    <property type="match status" value="1"/>
</dbReference>
<evidence type="ECO:0000256" key="9">
    <source>
        <dbReference type="ARBA" id="ARBA00023027"/>
    </source>
</evidence>
<dbReference type="GO" id="GO:0009435">
    <property type="term" value="P:NAD+ biosynthetic process"/>
    <property type="evidence" value="ECO:0007669"/>
    <property type="project" value="InterPro"/>
</dbReference>
<evidence type="ECO:0000313" key="12">
    <source>
        <dbReference type="EMBL" id="MBC6678405.1"/>
    </source>
</evidence>
<evidence type="ECO:0000256" key="2">
    <source>
        <dbReference type="ARBA" id="ARBA00005019"/>
    </source>
</evidence>
<organism evidence="12 13">
    <name type="scientific">Zhenpiania hominis</name>
    <dbReference type="NCBI Taxonomy" id="2763644"/>
    <lineage>
        <taxon>Bacteria</taxon>
        <taxon>Bacillati</taxon>
        <taxon>Bacillota</taxon>
        <taxon>Clostridia</taxon>
        <taxon>Peptostreptococcales</taxon>
        <taxon>Anaerovoracaceae</taxon>
        <taxon>Zhenpiania</taxon>
    </lineage>
</organism>
<protein>
    <recommendedName>
        <fullName evidence="3">nicotinate-nucleotide adenylyltransferase</fullName>
        <ecNumber evidence="3">2.7.7.18</ecNumber>
    </recommendedName>
</protein>
<keyword evidence="9" id="KW-0520">NAD</keyword>
<comment type="function">
    <text evidence="1">Catalyzes the reversible adenylation of nicotinate mononucleotide (NaMN) to nicotinic acid adenine dinucleotide (NaAD).</text>
</comment>
<dbReference type="Gene3D" id="3.40.50.620">
    <property type="entry name" value="HUPs"/>
    <property type="match status" value="1"/>
</dbReference>
<evidence type="ECO:0000256" key="10">
    <source>
        <dbReference type="ARBA" id="ARBA00048721"/>
    </source>
</evidence>
<evidence type="ECO:0000256" key="1">
    <source>
        <dbReference type="ARBA" id="ARBA00002324"/>
    </source>
</evidence>
<keyword evidence="8" id="KW-0067">ATP-binding</keyword>
<dbReference type="InterPro" id="IPR004821">
    <property type="entry name" value="Cyt_trans-like"/>
</dbReference>
<keyword evidence="4" id="KW-0662">Pyridine nucleotide biosynthesis</keyword>
<dbReference type="GO" id="GO:0005524">
    <property type="term" value="F:ATP binding"/>
    <property type="evidence" value="ECO:0007669"/>
    <property type="project" value="UniProtKB-KW"/>
</dbReference>
<dbReference type="SUPFAM" id="SSF48371">
    <property type="entry name" value="ARM repeat"/>
    <property type="match status" value="1"/>
</dbReference>
<evidence type="ECO:0000256" key="6">
    <source>
        <dbReference type="ARBA" id="ARBA00022695"/>
    </source>
</evidence>
<dbReference type="GO" id="GO:0004515">
    <property type="term" value="F:nicotinate-nucleotide adenylyltransferase activity"/>
    <property type="evidence" value="ECO:0007669"/>
    <property type="project" value="UniProtKB-EC"/>
</dbReference>
<comment type="catalytic activity">
    <reaction evidence="10">
        <text>nicotinate beta-D-ribonucleotide + ATP + H(+) = deamido-NAD(+) + diphosphate</text>
        <dbReference type="Rhea" id="RHEA:22860"/>
        <dbReference type="ChEBI" id="CHEBI:15378"/>
        <dbReference type="ChEBI" id="CHEBI:30616"/>
        <dbReference type="ChEBI" id="CHEBI:33019"/>
        <dbReference type="ChEBI" id="CHEBI:57502"/>
        <dbReference type="ChEBI" id="CHEBI:58437"/>
        <dbReference type="EC" id="2.7.7.18"/>
    </reaction>
</comment>
<comment type="pathway">
    <text evidence="2">Cofactor biosynthesis; NAD(+) biosynthesis; deamido-NAD(+) from nicotinate D-ribonucleotide: step 1/1.</text>
</comment>
<dbReference type="EMBL" id="JACRYT010000001">
    <property type="protein sequence ID" value="MBC6678405.1"/>
    <property type="molecule type" value="Genomic_DNA"/>
</dbReference>
<feature type="domain" description="Cytidyltransferase-like" evidence="11">
    <location>
        <begin position="889"/>
        <end position="1054"/>
    </location>
</feature>
<dbReference type="InterPro" id="IPR014729">
    <property type="entry name" value="Rossmann-like_a/b/a_fold"/>
</dbReference>
<keyword evidence="5" id="KW-0808">Transferase</keyword>
<dbReference type="PANTHER" id="PTHR39321">
    <property type="entry name" value="NICOTINATE-NUCLEOTIDE ADENYLYLTRANSFERASE-RELATED"/>
    <property type="match status" value="1"/>
</dbReference>
<dbReference type="Proteomes" id="UP000602647">
    <property type="component" value="Unassembled WGS sequence"/>
</dbReference>
<evidence type="ECO:0000256" key="5">
    <source>
        <dbReference type="ARBA" id="ARBA00022679"/>
    </source>
</evidence>
<evidence type="ECO:0000256" key="3">
    <source>
        <dbReference type="ARBA" id="ARBA00012389"/>
    </source>
</evidence>
<sequence>MLALLIQNNWKEKAQNLETQRADCREILAQAEDTMRQISPVPEGGWLSYIYKETITEMFPDNFLRDERSGMFSAGKLFYLETLRTIFADQEEKNGFSPLLSMQFLAPEEIEEEPSREEYLHFVEYCKSHYLIEFMRIGKEITPYNTVGHICGVHFVAMHIARQLSRAGVPVDLALVSGSAAGHDLGKYGCKGAEAKRIPYLHYYYTDQFLKNNGMPMIAHIASNHSTWDLELENLSVESLILIYADFRVKSSRNGNGEEIVHFYTLAEAFDVILGKLDNVDEAKTHRYRKVYAKLKDFEDYLLSLGIHTELDSDAMRTPEEKDYALLKPQEVVERLKYLAIEHNIYLMNKFNNEAAFGNLIEAARSEKQWKNVRAYINILDEYCTYMTQKQKGMTLYFLYELLAHKEGDIRRQAATLMGKIIVNYDEEYRKELPEGVSRTREEVDSPGLWKRYLEKIIFPDHKVTDQHKRWIGYTLKIVLGSVLENCGKTEKKQYLEVYLSFFKNVYVDDCAAFILLDSALSIPLELCLREEQEMLMEFAYQTSFREDLEIKVGALRLTKYMARQEGGTWLKELAESLMNNIPGEEFGVSAIFLKYKIKSALNTLDEPDIKEKYETLLYRDEETDSDIFLENLKVDTPWVIKAVNIEFLLDKIKRGNVEEVLHVATHFSNLIKVSERVTVRHEAGRGLLEVIRLLPLDQRNELVIELTKGLEIGEYQFSKYIPEYLGILALYLHPNELDELLGDFRKLLENTNDKVASVTLDTVGEVIKHFPEYQERFPQTDEDYDRRKQQLLGMLLRGLANYNETVSQEAFMVIGQHIFGSPLLSLERKYNIFQRIYKKMLTLISNQKEKELTFFTNAAALNHIYRFISEYNLEIGGFCLPERERVAFFPGTFDPFSLSHKGIVTSIRDLGFEVYLALDEFSWSKKTQPRLIRQKIITMSVADEGNVYLFPDDEPINIANPADLEKLYRLLPDKELYIVVGSDVIINASSYKAPPSKNSIHTFNHIVFRRESAAVGEEKKDDLTEAYKNISGRVVELTLPVHLEDISSTRIRENIDYNRDISNLIDTVAQNYIYDNSLYLREPQYKHIMQTKMLRFEPLMHRGSGILGDLEHEIRKQGHNFYRIKEYINQPEVRTTAICDGSREDRICALAAVKEINSMELYGEFQNADLAAYLREKATGRITIIGCLYVDSETAIRDAAQLILTETLSQVIEEDATYAIYHSAEESAGNEEILSVLKRQGFREIQISGKGTGIYEVDMRNPLTVFQNMDTVLKDPFNKNEKILETMDKAYRKLQLALTELYPGNLVLSFNSGVMHHKIINMVTRDNGVPSEPTKVRNLGPYMCVPFGKILRGMAVPNTVTKTIHTEKRFNPDLRGFRIEEYPYYSPIENQIRTIKSFARPVILVDDLLHKGYRMKELDPILKKNQVNVSKLVVGLLSGRGKDLMTIQGREVDSAYFVPNLRSWFVESSLYPFIGGDGVKREQDTESSLQASINLILPYAAPSFLEDAPRSAVYEFSKVCLENARDIFLALEEEYQNLFRRKLTLSRLSEAVISPRVPDLGSYMNYDLNLAPSGYLLNGIERLTRLENIII</sequence>